<proteinExistence type="predicted"/>
<organism evidence="2 3">
    <name type="scientific">Tamaricihabitans halophyticus</name>
    <dbReference type="NCBI Taxonomy" id="1262583"/>
    <lineage>
        <taxon>Bacteria</taxon>
        <taxon>Bacillati</taxon>
        <taxon>Actinomycetota</taxon>
        <taxon>Actinomycetes</taxon>
        <taxon>Pseudonocardiales</taxon>
        <taxon>Pseudonocardiaceae</taxon>
        <taxon>Tamaricihabitans</taxon>
    </lineage>
</organism>
<protein>
    <submittedName>
        <fullName evidence="2">Uncharacterized protein</fullName>
    </submittedName>
</protein>
<feature type="region of interest" description="Disordered" evidence="1">
    <location>
        <begin position="261"/>
        <end position="292"/>
    </location>
</feature>
<evidence type="ECO:0000313" key="3">
    <source>
        <dbReference type="Proteomes" id="UP000294911"/>
    </source>
</evidence>
<gene>
    <name evidence="2" type="ORF">EV191_1325</name>
</gene>
<accession>A0A4R2PY29</accession>
<dbReference type="AlphaFoldDB" id="A0A4R2PY29"/>
<feature type="region of interest" description="Disordered" evidence="1">
    <location>
        <begin position="53"/>
        <end position="75"/>
    </location>
</feature>
<evidence type="ECO:0000313" key="2">
    <source>
        <dbReference type="EMBL" id="TCP39165.1"/>
    </source>
</evidence>
<keyword evidence="3" id="KW-1185">Reference proteome</keyword>
<reference evidence="2 3" key="1">
    <citation type="submission" date="2019-03" db="EMBL/GenBank/DDBJ databases">
        <title>Genomic Encyclopedia of Type Strains, Phase IV (KMG-IV): sequencing the most valuable type-strain genomes for metagenomic binning, comparative biology and taxonomic classification.</title>
        <authorList>
            <person name="Goeker M."/>
        </authorList>
    </citation>
    <scope>NUCLEOTIDE SEQUENCE [LARGE SCALE GENOMIC DNA]</scope>
    <source>
        <strain evidence="2 3">DSM 45765</strain>
    </source>
</reference>
<name>A0A4R2PY29_9PSEU</name>
<comment type="caution">
    <text evidence="2">The sequence shown here is derived from an EMBL/GenBank/DDBJ whole genome shotgun (WGS) entry which is preliminary data.</text>
</comment>
<dbReference type="Proteomes" id="UP000294911">
    <property type="component" value="Unassembled WGS sequence"/>
</dbReference>
<dbReference type="EMBL" id="SLXQ01000032">
    <property type="protein sequence ID" value="TCP39165.1"/>
    <property type="molecule type" value="Genomic_DNA"/>
</dbReference>
<evidence type="ECO:0000256" key="1">
    <source>
        <dbReference type="SAM" id="MobiDB-lite"/>
    </source>
</evidence>
<feature type="compositionally biased region" description="Low complexity" evidence="1">
    <location>
        <begin position="53"/>
        <end position="67"/>
    </location>
</feature>
<sequence>MRIGSVLNRAVESKLTDDLFALGIARWSAPAWSTWRAPSRGCARRCGAAACWDTSGSSPSTACSATPSSPPRPRSRPAPFSIAGFCCASAPRRGTRPSCASSSRPTSPCAQAIEDLRAEQLFDDRRAHFTVLAVQCRAAEAAAPPQQVVFEAAIEDGVRTVTDDVALMVANLARGWILLIQRQPPTRALVDAVAERSTSRFQWLTDRHSHPVFRPRPHGRQARRRVQLASGGVSGGVGRGAVARSRNRGTVGRAGALQAAAATADERPAQHRAGAGVAGDRASGHITYCSTR</sequence>